<name>A0AAN6U4C3_9PEZI</name>
<comment type="caution">
    <text evidence="4">The sequence shown here is derived from an EMBL/GenBank/DDBJ whole genome shotgun (WGS) entry which is preliminary data.</text>
</comment>
<dbReference type="InterPro" id="IPR044230">
    <property type="entry name" value="GTF3C4"/>
</dbReference>
<feature type="domain" description="Transcription factor IIIC 90kDa subunit N-terminal" evidence="2">
    <location>
        <begin position="180"/>
        <end position="306"/>
    </location>
</feature>
<dbReference type="InterPro" id="IPR024761">
    <property type="entry name" value="TFIIIC_delta_N"/>
</dbReference>
<dbReference type="EMBL" id="MU853225">
    <property type="protein sequence ID" value="KAK4125606.1"/>
    <property type="molecule type" value="Genomic_DNA"/>
</dbReference>
<feature type="compositionally biased region" description="Acidic residues" evidence="1">
    <location>
        <begin position="139"/>
        <end position="162"/>
    </location>
</feature>
<evidence type="ECO:0000313" key="5">
    <source>
        <dbReference type="Proteomes" id="UP001302602"/>
    </source>
</evidence>
<feature type="region of interest" description="Disordered" evidence="1">
    <location>
        <begin position="58"/>
        <end position="90"/>
    </location>
</feature>
<dbReference type="GO" id="GO:0006384">
    <property type="term" value="P:transcription initiation at RNA polymerase III promoter"/>
    <property type="evidence" value="ECO:0007669"/>
    <property type="project" value="InterPro"/>
</dbReference>
<keyword evidence="5" id="KW-1185">Reference proteome</keyword>
<reference evidence="4" key="2">
    <citation type="submission" date="2023-05" db="EMBL/GenBank/DDBJ databases">
        <authorList>
            <consortium name="Lawrence Berkeley National Laboratory"/>
            <person name="Steindorff A."/>
            <person name="Hensen N."/>
            <person name="Bonometti L."/>
            <person name="Westerberg I."/>
            <person name="Brannstrom I.O."/>
            <person name="Guillou S."/>
            <person name="Cros-Aarteil S."/>
            <person name="Calhoun S."/>
            <person name="Haridas S."/>
            <person name="Kuo A."/>
            <person name="Mondo S."/>
            <person name="Pangilinan J."/>
            <person name="Riley R."/>
            <person name="Labutti K."/>
            <person name="Andreopoulos B."/>
            <person name="Lipzen A."/>
            <person name="Chen C."/>
            <person name="Yanf M."/>
            <person name="Daum C."/>
            <person name="Ng V."/>
            <person name="Clum A."/>
            <person name="Ohm R."/>
            <person name="Martin F."/>
            <person name="Silar P."/>
            <person name="Natvig D."/>
            <person name="Lalanne C."/>
            <person name="Gautier V."/>
            <person name="Ament-Velasquez S.L."/>
            <person name="Kruys A."/>
            <person name="Hutchinson M.I."/>
            <person name="Powell A.J."/>
            <person name="Barry K."/>
            <person name="Miller A.N."/>
            <person name="Grigoriev I.V."/>
            <person name="Debuchy R."/>
            <person name="Gladieux P."/>
            <person name="Thoren M.H."/>
            <person name="Johannesson H."/>
        </authorList>
    </citation>
    <scope>NUCLEOTIDE SEQUENCE</scope>
    <source>
        <strain evidence="4">CBS 731.68</strain>
    </source>
</reference>
<feature type="non-terminal residue" evidence="4">
    <location>
        <position position="1"/>
    </location>
</feature>
<evidence type="ECO:0000259" key="3">
    <source>
        <dbReference type="Pfam" id="PF12660"/>
    </source>
</evidence>
<evidence type="ECO:0000313" key="4">
    <source>
        <dbReference type="EMBL" id="KAK4125606.1"/>
    </source>
</evidence>
<dbReference type="Pfam" id="PF12660">
    <property type="entry name" value="zf-TFIIIC"/>
    <property type="match status" value="1"/>
</dbReference>
<dbReference type="Pfam" id="PF12657">
    <property type="entry name" value="TFIIIC_delta"/>
    <property type="match status" value="1"/>
</dbReference>
<evidence type="ECO:0008006" key="6">
    <source>
        <dbReference type="Google" id="ProtNLM"/>
    </source>
</evidence>
<accession>A0AAN6U4C3</accession>
<feature type="region of interest" description="Disordered" evidence="1">
    <location>
        <begin position="130"/>
        <end position="170"/>
    </location>
</feature>
<dbReference type="PANTHER" id="PTHR15496">
    <property type="entry name" value="GENERAL TRANSCRIPTION FACTOR 3C POLYPEPTIDE 4 FAMILY"/>
    <property type="match status" value="1"/>
</dbReference>
<dbReference type="RefSeq" id="XP_062649377.1">
    <property type="nucleotide sequence ID" value="XM_062788545.1"/>
</dbReference>
<dbReference type="AlphaFoldDB" id="A0AAN6U4C3"/>
<dbReference type="InterPro" id="IPR024764">
    <property type="entry name" value="TFIIIC_Znf"/>
</dbReference>
<gene>
    <name evidence="4" type="ORF">N657DRAFT_567815</name>
</gene>
<protein>
    <recommendedName>
        <fullName evidence="6">Transcription factor IIIC putative zinc-finger domain-containing protein</fullName>
    </recommendedName>
</protein>
<organism evidence="4 5">
    <name type="scientific">Parathielavia appendiculata</name>
    <dbReference type="NCBI Taxonomy" id="2587402"/>
    <lineage>
        <taxon>Eukaryota</taxon>
        <taxon>Fungi</taxon>
        <taxon>Dikarya</taxon>
        <taxon>Ascomycota</taxon>
        <taxon>Pezizomycotina</taxon>
        <taxon>Sordariomycetes</taxon>
        <taxon>Sordariomycetidae</taxon>
        <taxon>Sordariales</taxon>
        <taxon>Chaetomiaceae</taxon>
        <taxon>Parathielavia</taxon>
    </lineage>
</organism>
<dbReference type="GO" id="GO:0004402">
    <property type="term" value="F:histone acetyltransferase activity"/>
    <property type="evidence" value="ECO:0007669"/>
    <property type="project" value="InterPro"/>
</dbReference>
<sequence>FLPLREITINSRPLIRRAIQFSCDGEIAVAADDSVHVFVPEFPDLSKRRERIKARMSGLQYGIPANGSSAADDGSSDEDHDEEGGSKKYTHQAIRAQYSEGSKHMPVSFPPLDPRVNRELFTAQNIPFPYEGAAGAEGQDADSNDESAGSDDAYESEDEEGESTGLGAHRPFGAGYGPITGVGSSMNHVVCVGWSPSGLGVNRRPILGVLTGSGTLAMFGDGSEVGNILPRANEGMLQRRELTSWIVLWGLGERLVVPGQQTDVSEYLRGFAWAREIAPGQALLATVNDVDEVAVVSVQCVYTADDTKAKGNRSFGSEPREDVVWLVREVARFKAEGPHEPSNPLDPDYVPCGTSFGLKWGPWLQTGDTRTCVLSFIDRSYVGFRKVTIREPWIRGKLPKIEIGRKDAYGMCVHLSTDSFVEFEDAIWTHDSVRSCRGLIAAGGSEGSVSQSDDDEDDMDLDGDLDSLADEENVTGAGQATVLEIPEVHPHRFRLHGITLSPGGGVSAVLVSNHNTQHPERGGWHTVRSSVLFGHKPRRPRQAQQQDDQAAASDYGLPIDPQVMIMDNHTPTSEQTHLTTEAKLFENLYGGGPEVRGVHYPASSPDANTDDVDSNSGDAHTLRHLFAPALATQTCDLCGLAMDLRRGSLSGCRNGHFFGTCATSGLAVQTPGATRSCGACGLRTMRAEVLVAKMPKERREEVRRLVGEGLCGACGGKFLS</sequence>
<reference evidence="4" key="1">
    <citation type="journal article" date="2023" name="Mol. Phylogenet. Evol.">
        <title>Genome-scale phylogeny and comparative genomics of the fungal order Sordariales.</title>
        <authorList>
            <person name="Hensen N."/>
            <person name="Bonometti L."/>
            <person name="Westerberg I."/>
            <person name="Brannstrom I.O."/>
            <person name="Guillou S."/>
            <person name="Cros-Aarteil S."/>
            <person name="Calhoun S."/>
            <person name="Haridas S."/>
            <person name="Kuo A."/>
            <person name="Mondo S."/>
            <person name="Pangilinan J."/>
            <person name="Riley R."/>
            <person name="LaButti K."/>
            <person name="Andreopoulos B."/>
            <person name="Lipzen A."/>
            <person name="Chen C."/>
            <person name="Yan M."/>
            <person name="Daum C."/>
            <person name="Ng V."/>
            <person name="Clum A."/>
            <person name="Steindorff A."/>
            <person name="Ohm R.A."/>
            <person name="Martin F."/>
            <person name="Silar P."/>
            <person name="Natvig D.O."/>
            <person name="Lalanne C."/>
            <person name="Gautier V."/>
            <person name="Ament-Velasquez S.L."/>
            <person name="Kruys A."/>
            <person name="Hutchinson M.I."/>
            <person name="Powell A.J."/>
            <person name="Barry K."/>
            <person name="Miller A.N."/>
            <person name="Grigoriev I.V."/>
            <person name="Debuchy R."/>
            <person name="Gladieux P."/>
            <person name="Hiltunen Thoren M."/>
            <person name="Johannesson H."/>
        </authorList>
    </citation>
    <scope>NUCLEOTIDE SEQUENCE</scope>
    <source>
        <strain evidence="4">CBS 731.68</strain>
    </source>
</reference>
<dbReference type="GO" id="GO:0000127">
    <property type="term" value="C:transcription factor TFIIIC complex"/>
    <property type="evidence" value="ECO:0007669"/>
    <property type="project" value="InterPro"/>
</dbReference>
<feature type="domain" description="Transcription factor IIIC putative zinc-finger" evidence="3">
    <location>
        <begin position="632"/>
        <end position="718"/>
    </location>
</feature>
<proteinExistence type="predicted"/>
<dbReference type="GeneID" id="87825315"/>
<dbReference type="Proteomes" id="UP001302602">
    <property type="component" value="Unassembled WGS sequence"/>
</dbReference>
<evidence type="ECO:0000259" key="2">
    <source>
        <dbReference type="Pfam" id="PF12657"/>
    </source>
</evidence>
<evidence type="ECO:0000256" key="1">
    <source>
        <dbReference type="SAM" id="MobiDB-lite"/>
    </source>
</evidence>
<dbReference type="PANTHER" id="PTHR15496:SF2">
    <property type="entry name" value="GENERAL TRANSCRIPTION FACTOR 3C POLYPEPTIDE 4"/>
    <property type="match status" value="1"/>
</dbReference>